<dbReference type="InterPro" id="IPR050281">
    <property type="entry name" value="Flavin_monoamine_oxidase"/>
</dbReference>
<evidence type="ECO:0000313" key="3">
    <source>
        <dbReference type="Proteomes" id="UP000730618"/>
    </source>
</evidence>
<dbReference type="PANTHER" id="PTHR10742">
    <property type="entry name" value="FLAVIN MONOAMINE OXIDASE"/>
    <property type="match status" value="1"/>
</dbReference>
<proteinExistence type="predicted"/>
<keyword evidence="3" id="KW-1185">Reference proteome</keyword>
<keyword evidence="2" id="KW-0560">Oxidoreductase</keyword>
<evidence type="ECO:0000259" key="1">
    <source>
        <dbReference type="Pfam" id="PF01593"/>
    </source>
</evidence>
<dbReference type="InterPro" id="IPR002937">
    <property type="entry name" value="Amino_oxidase"/>
</dbReference>
<gene>
    <name evidence="2" type="ORF">PAECIP111802_03572</name>
</gene>
<comment type="caution">
    <text evidence="2">The sequence shown here is derived from an EMBL/GenBank/DDBJ whole genome shotgun (WGS) entry which is preliminary data.</text>
</comment>
<name>A0ABN7TLI8_9BACL</name>
<dbReference type="Pfam" id="PF01593">
    <property type="entry name" value="Amino_oxidase"/>
    <property type="match status" value="1"/>
</dbReference>
<dbReference type="EC" id="1.4.3.2" evidence="2"/>
<reference evidence="2 3" key="1">
    <citation type="submission" date="2021-06" db="EMBL/GenBank/DDBJ databases">
        <authorList>
            <person name="Criscuolo A."/>
        </authorList>
    </citation>
    <scope>NUCLEOTIDE SEQUENCE [LARGE SCALE GENOMIC DNA]</scope>
    <source>
        <strain evidence="3">CIP 111802</strain>
    </source>
</reference>
<dbReference type="GO" id="GO:0001716">
    <property type="term" value="F:L-amino-acid oxidase activity"/>
    <property type="evidence" value="ECO:0007669"/>
    <property type="project" value="UniProtKB-EC"/>
</dbReference>
<feature type="domain" description="Amine oxidase" evidence="1">
    <location>
        <begin position="73"/>
        <end position="529"/>
    </location>
</feature>
<accession>A0ABN7TLI8</accession>
<protein>
    <submittedName>
        <fullName evidence="2">L-amino acid oxidase</fullName>
        <ecNumber evidence="2">1.4.3.2</ecNumber>
    </submittedName>
</protein>
<dbReference type="PANTHER" id="PTHR10742:SF342">
    <property type="entry name" value="AMINE OXIDASE"/>
    <property type="match status" value="1"/>
</dbReference>
<dbReference type="Proteomes" id="UP000730618">
    <property type="component" value="Unassembled WGS sequence"/>
</dbReference>
<dbReference type="RefSeq" id="WP_218099867.1">
    <property type="nucleotide sequence ID" value="NZ_CAJVCE010000009.1"/>
</dbReference>
<organism evidence="2 3">
    <name type="scientific">Paenibacillus allorhizosphaerae</name>
    <dbReference type="NCBI Taxonomy" id="2849866"/>
    <lineage>
        <taxon>Bacteria</taxon>
        <taxon>Bacillati</taxon>
        <taxon>Bacillota</taxon>
        <taxon>Bacilli</taxon>
        <taxon>Bacillales</taxon>
        <taxon>Paenibacillaceae</taxon>
        <taxon>Paenibacillus</taxon>
    </lineage>
</organism>
<sequence>MDKKEPVMEMTRRQFLTKVGKIGGTAAVFSMMGTLGLLSPETLKAAEFNPPNQGDLTSAHRKGKKVIILGAGIAGMTAAYELGLAGYDCTILEARSRSGGRIWTVRRGTSETEIGGVKQVARFDEGESMYVNAGPMRIPQFHSTMDYCRKFGVAVEPFNNVNEHGYYYNENVGSLSGKKVRKREAKADVRGYVAEMLAKAVNQNTLDLPLTPDEKLKLVDYLKREGDLNADLFYKGSERGGYIEEPGGKLDAGVRRDPFDMKSIITSGFGNFFASEYSYDQQMMMFHPIGGIDAIPQAFEKRVGHAIEFNSEVKEIRQNESGVRIVYTNTKTGTTTEIAGEYCICTIPLSVLKTIPADFSTEMVDAIGKVTYASAGKIGLQFKRRFWEEDEHIYGGSSLTNMDIAQMYYPPTGYFGKKGVLLGYYVTGANADKIGKMSTAERENYALSQGSKIHPQFYQEFEASFSIHWKNIKYNVGAWGSYSAEERKTIYPTLCKPDGRIYLCGEHISYIPAWMAGGIDSARKVVTEIHERVMKE</sequence>
<evidence type="ECO:0000313" key="2">
    <source>
        <dbReference type="EMBL" id="CAG7645653.1"/>
    </source>
</evidence>
<dbReference type="EMBL" id="CAJVCE010000009">
    <property type="protein sequence ID" value="CAG7645653.1"/>
    <property type="molecule type" value="Genomic_DNA"/>
</dbReference>